<dbReference type="GO" id="GO:0016020">
    <property type="term" value="C:membrane"/>
    <property type="evidence" value="ECO:0007669"/>
    <property type="project" value="UniProtKB-SubCell"/>
</dbReference>
<proteinExistence type="inferred from homology"/>
<keyword evidence="5 7" id="KW-0472">Membrane</keyword>
<feature type="compositionally biased region" description="Polar residues" evidence="6">
    <location>
        <begin position="11"/>
        <end position="33"/>
    </location>
</feature>
<feature type="transmembrane region" description="Helical" evidence="7">
    <location>
        <begin position="141"/>
        <end position="161"/>
    </location>
</feature>
<dbReference type="PANTHER" id="PTHR12995">
    <property type="entry name" value="FI21814P1"/>
    <property type="match status" value="1"/>
</dbReference>
<feature type="region of interest" description="Disordered" evidence="6">
    <location>
        <begin position="1"/>
        <end position="48"/>
    </location>
</feature>
<evidence type="ECO:0000256" key="7">
    <source>
        <dbReference type="SAM" id="Phobius"/>
    </source>
</evidence>
<dbReference type="EMBL" id="SEYY01001046">
    <property type="protein sequence ID" value="KAB7505970.1"/>
    <property type="molecule type" value="Genomic_DNA"/>
</dbReference>
<dbReference type="Proteomes" id="UP000326759">
    <property type="component" value="Unassembled WGS sequence"/>
</dbReference>
<feature type="transmembrane region" description="Helical" evidence="7">
    <location>
        <begin position="280"/>
        <end position="300"/>
    </location>
</feature>
<feature type="transmembrane region" description="Helical" evidence="7">
    <location>
        <begin position="409"/>
        <end position="427"/>
    </location>
</feature>
<evidence type="ECO:0000313" key="8">
    <source>
        <dbReference type="EMBL" id="KAB7505970.1"/>
    </source>
</evidence>
<feature type="transmembrane region" description="Helical" evidence="7">
    <location>
        <begin position="100"/>
        <end position="120"/>
    </location>
</feature>
<evidence type="ECO:0000256" key="4">
    <source>
        <dbReference type="ARBA" id="ARBA00022989"/>
    </source>
</evidence>
<organism evidence="8 9">
    <name type="scientific">Armadillidium nasatum</name>
    <dbReference type="NCBI Taxonomy" id="96803"/>
    <lineage>
        <taxon>Eukaryota</taxon>
        <taxon>Metazoa</taxon>
        <taxon>Ecdysozoa</taxon>
        <taxon>Arthropoda</taxon>
        <taxon>Crustacea</taxon>
        <taxon>Multicrustacea</taxon>
        <taxon>Malacostraca</taxon>
        <taxon>Eumalacostraca</taxon>
        <taxon>Peracarida</taxon>
        <taxon>Isopoda</taxon>
        <taxon>Oniscidea</taxon>
        <taxon>Crinocheta</taxon>
        <taxon>Armadillidiidae</taxon>
        <taxon>Armadillidium</taxon>
    </lineage>
</organism>
<evidence type="ECO:0000256" key="5">
    <source>
        <dbReference type="ARBA" id="ARBA00023136"/>
    </source>
</evidence>
<feature type="transmembrane region" description="Helical" evidence="7">
    <location>
        <begin position="167"/>
        <end position="184"/>
    </location>
</feature>
<gene>
    <name evidence="8" type="primary">Tmem39a</name>
    <name evidence="8" type="ORF">Anas_00814</name>
</gene>
<feature type="transmembrane region" description="Helical" evidence="7">
    <location>
        <begin position="255"/>
        <end position="274"/>
    </location>
</feature>
<reference evidence="8 9" key="1">
    <citation type="journal article" date="2019" name="PLoS Biol.">
        <title>Sex chromosomes control vertical transmission of feminizing Wolbachia symbionts in an isopod.</title>
        <authorList>
            <person name="Becking T."/>
            <person name="Chebbi M.A."/>
            <person name="Giraud I."/>
            <person name="Moumen B."/>
            <person name="Laverre T."/>
            <person name="Caubet Y."/>
            <person name="Peccoud J."/>
            <person name="Gilbert C."/>
            <person name="Cordaux R."/>
        </authorList>
    </citation>
    <scope>NUCLEOTIDE SEQUENCE [LARGE SCALE GENOMIC DNA]</scope>
    <source>
        <strain evidence="8">ANa2</strain>
        <tissue evidence="8">Whole body excluding digestive tract and cuticle</tissue>
    </source>
</reference>
<dbReference type="AlphaFoldDB" id="A0A5N5TJE8"/>
<comment type="caution">
    <text evidence="8">The sequence shown here is derived from an EMBL/GenBank/DDBJ whole genome shotgun (WGS) entry which is preliminary data.</text>
</comment>
<feature type="compositionally biased region" description="Basic residues" evidence="6">
    <location>
        <begin position="1"/>
        <end position="10"/>
    </location>
</feature>
<evidence type="ECO:0000256" key="1">
    <source>
        <dbReference type="ARBA" id="ARBA00004141"/>
    </source>
</evidence>
<evidence type="ECO:0000256" key="6">
    <source>
        <dbReference type="SAM" id="MobiDB-lite"/>
    </source>
</evidence>
<name>A0A5N5TJE8_9CRUS</name>
<keyword evidence="3 7" id="KW-0812">Transmembrane</keyword>
<comment type="subcellular location">
    <subcellularLocation>
        <location evidence="1">Membrane</location>
        <topology evidence="1">Multi-pass membrane protein</topology>
    </subcellularLocation>
</comment>
<feature type="transmembrane region" description="Helical" evidence="7">
    <location>
        <begin position="61"/>
        <end position="80"/>
    </location>
</feature>
<feature type="transmembrane region" description="Helical" evidence="7">
    <location>
        <begin position="383"/>
        <end position="403"/>
    </location>
</feature>
<protein>
    <submittedName>
        <fullName evidence="8">Transmembrane protein 39A</fullName>
    </submittedName>
</protein>
<dbReference type="PANTHER" id="PTHR12995:SF4">
    <property type="entry name" value="FI21814P1"/>
    <property type="match status" value="1"/>
</dbReference>
<accession>A0A5N5TJE8</accession>
<dbReference type="Pfam" id="PF10271">
    <property type="entry name" value="Tmp39"/>
    <property type="match status" value="1"/>
</dbReference>
<sequence>MMAKGRRVTQQRHSTQPKPAFQHQQIGRRASTQKIDEGPPIASITPPKHVPIPEIPRLQEFTFELFMLLFSVISLGLQYLNLYRTVFWLPQSYTKYAMHFHLIDTGLVYFIVTLLARRLVWSILRFIITKIFHPSYWRIGLLISRIIFMICLVSLLTVFFFRITSQFNLLRIIALFYPFTFYVFKFKLEASAFLEVIPTPVYTEEKGKNFKNGKKPSLKPIHHSCTNSAEVIRTEVNFLKDDCNKRICSSYISNYYGGSYTALVPCIFATNSLYYDNFWVKVHTVFVGTTSFIWHLIYCFPARYCDILHRSSLHLGGWAKLESRATQAPFNNWTPTILWPQGAHVKYMKEFYRAEGITNAAEPGNSTHARLYMLFCEPWRLQLMLVVSHSVCTFLHLAFLVTLQQWQQLLATAFVLASSYAALFILLRDFLILKKVYKFEQMNQGKLCS</sequence>
<keyword evidence="4 7" id="KW-1133">Transmembrane helix</keyword>
<evidence type="ECO:0000256" key="3">
    <source>
        <dbReference type="ARBA" id="ARBA00022692"/>
    </source>
</evidence>
<evidence type="ECO:0000313" key="9">
    <source>
        <dbReference type="Proteomes" id="UP000326759"/>
    </source>
</evidence>
<dbReference type="OrthoDB" id="438179at2759"/>
<dbReference type="InterPro" id="IPR019397">
    <property type="entry name" value="Uncharacterised_TMEM39"/>
</dbReference>
<evidence type="ECO:0000256" key="2">
    <source>
        <dbReference type="ARBA" id="ARBA00010737"/>
    </source>
</evidence>
<keyword evidence="9" id="KW-1185">Reference proteome</keyword>
<comment type="similarity">
    <text evidence="2">Belongs to the TMEM39 family.</text>
</comment>